<dbReference type="PROSITE" id="PS51437">
    <property type="entry name" value="CG_1"/>
    <property type="match status" value="1"/>
</dbReference>
<evidence type="ECO:0000259" key="8">
    <source>
        <dbReference type="PROSITE" id="PS51437"/>
    </source>
</evidence>
<evidence type="ECO:0000256" key="3">
    <source>
        <dbReference type="ARBA" id="ARBA00023043"/>
    </source>
</evidence>
<feature type="compositionally biased region" description="Low complexity" evidence="7">
    <location>
        <begin position="161"/>
        <end position="172"/>
    </location>
</feature>
<evidence type="ECO:0000256" key="6">
    <source>
        <dbReference type="ARBA" id="ARBA00023242"/>
    </source>
</evidence>
<keyword evidence="5" id="KW-0804">Transcription</keyword>
<evidence type="ECO:0000256" key="2">
    <source>
        <dbReference type="ARBA" id="ARBA00008267"/>
    </source>
</evidence>
<dbReference type="SUPFAM" id="SSF81296">
    <property type="entry name" value="E set domains"/>
    <property type="match status" value="1"/>
</dbReference>
<dbReference type="PANTHER" id="PTHR23335">
    <property type="entry name" value="CALMODULIN-BINDING TRANSCRIPTION ACTIVATOR CAMTA"/>
    <property type="match status" value="1"/>
</dbReference>
<dbReference type="PANTHER" id="PTHR23335:SF1">
    <property type="entry name" value="CALMODULIN-BINDING TRANSCRIPTION ACTIVATOR, ISOFORM F"/>
    <property type="match status" value="1"/>
</dbReference>
<dbReference type="InterPro" id="IPR002909">
    <property type="entry name" value="IPT_dom"/>
</dbReference>
<evidence type="ECO:0000256" key="1">
    <source>
        <dbReference type="ARBA" id="ARBA00004123"/>
    </source>
</evidence>
<dbReference type="CDD" id="cd00603">
    <property type="entry name" value="IPT_PCSR"/>
    <property type="match status" value="1"/>
</dbReference>
<dbReference type="EMBL" id="JAAGAX010000014">
    <property type="protein sequence ID" value="KAF2292926.1"/>
    <property type="molecule type" value="Genomic_DNA"/>
</dbReference>
<evidence type="ECO:0000256" key="5">
    <source>
        <dbReference type="ARBA" id="ARBA00023163"/>
    </source>
</evidence>
<evidence type="ECO:0000256" key="4">
    <source>
        <dbReference type="ARBA" id="ARBA00023159"/>
    </source>
</evidence>
<dbReference type="GO" id="GO:0005634">
    <property type="term" value="C:nucleus"/>
    <property type="evidence" value="ECO:0007669"/>
    <property type="project" value="UniProtKB-SubCell"/>
</dbReference>
<name>A0A6A6KXX1_HEVBR</name>
<evidence type="ECO:0000313" key="10">
    <source>
        <dbReference type="Proteomes" id="UP000467840"/>
    </source>
</evidence>
<reference evidence="9 10" key="1">
    <citation type="journal article" date="2020" name="Mol. Plant">
        <title>The Chromosome-Based Rubber Tree Genome Provides New Insights into Spurge Genome Evolution and Rubber Biosynthesis.</title>
        <authorList>
            <person name="Liu J."/>
            <person name="Shi C."/>
            <person name="Shi C.C."/>
            <person name="Li W."/>
            <person name="Zhang Q.J."/>
            <person name="Zhang Y."/>
            <person name="Li K."/>
            <person name="Lu H.F."/>
            <person name="Shi C."/>
            <person name="Zhu S.T."/>
            <person name="Xiao Z.Y."/>
            <person name="Nan H."/>
            <person name="Yue Y."/>
            <person name="Zhu X.G."/>
            <person name="Wu Y."/>
            <person name="Hong X.N."/>
            <person name="Fan G.Y."/>
            <person name="Tong Y."/>
            <person name="Zhang D."/>
            <person name="Mao C.L."/>
            <person name="Liu Y.L."/>
            <person name="Hao S.J."/>
            <person name="Liu W.Q."/>
            <person name="Lv M.Q."/>
            <person name="Zhang H.B."/>
            <person name="Liu Y."/>
            <person name="Hu-Tang G.R."/>
            <person name="Wang J.P."/>
            <person name="Wang J.H."/>
            <person name="Sun Y.H."/>
            <person name="Ni S.B."/>
            <person name="Chen W.B."/>
            <person name="Zhang X.C."/>
            <person name="Jiao Y.N."/>
            <person name="Eichler E.E."/>
            <person name="Li G.H."/>
            <person name="Liu X."/>
            <person name="Gao L.Z."/>
        </authorList>
    </citation>
    <scope>NUCLEOTIDE SEQUENCE [LARGE SCALE GENOMIC DNA]</scope>
    <source>
        <strain evidence="10">cv. GT1</strain>
        <tissue evidence="9">Leaf</tissue>
    </source>
</reference>
<dbReference type="GO" id="GO:0003712">
    <property type="term" value="F:transcription coregulator activity"/>
    <property type="evidence" value="ECO:0007669"/>
    <property type="project" value="TreeGrafter"/>
</dbReference>
<protein>
    <recommendedName>
        <fullName evidence="8">CG-1 domain-containing protein</fullName>
    </recommendedName>
</protein>
<dbReference type="SMART" id="SM01076">
    <property type="entry name" value="CG-1"/>
    <property type="match status" value="1"/>
</dbReference>
<dbReference type="Pfam" id="PF01833">
    <property type="entry name" value="TIG"/>
    <property type="match status" value="1"/>
</dbReference>
<keyword evidence="10" id="KW-1185">Reference proteome</keyword>
<dbReference type="Pfam" id="PF03859">
    <property type="entry name" value="CG-1"/>
    <property type="match status" value="1"/>
</dbReference>
<proteinExistence type="inferred from homology"/>
<feature type="compositionally biased region" description="Polar residues" evidence="7">
    <location>
        <begin position="135"/>
        <end position="151"/>
    </location>
</feature>
<dbReference type="InterPro" id="IPR014756">
    <property type="entry name" value="Ig_E-set"/>
</dbReference>
<gene>
    <name evidence="9" type="ORF">GH714_029905</name>
</gene>
<comment type="similarity">
    <text evidence="2">Belongs to the CAMTA family.</text>
</comment>
<dbReference type="InterPro" id="IPR005559">
    <property type="entry name" value="CG-1_dom"/>
</dbReference>
<feature type="compositionally biased region" description="Polar residues" evidence="7">
    <location>
        <begin position="180"/>
        <end position="189"/>
    </location>
</feature>
<sequence length="557" mass="63164">MSKSGYDINVLFQEAQTRWLKPAEVLYILQNHDKYQFTQEPPQKPTSGSLFLFNKRVLRFFRKDGHDWRKKKDGRTVGEAHERLKVGNVEALNCYYAHGEQNSNFQRRSYWMLDPESPLLDLLHSHHHSSLLLSAQGQSRTTQNRDSTSAVSDLCDPRQTSSSPSSVEVSSEIGTKDNGLETTTGYTSSAKDEVSRFLRSLEEQLSLNEDSIEEVDPLYSEQGTKNDSELLEFEKQISKKDHYENLLHGPEYIVNKQCYAEPPGFQMQINNLVHLQDAGDSGKYHQSVQEHADGSKESMSWNEVLEPCRVLSSVEYQEKPQPSLREPAEEHEYSRWLNFNGAKVRNSSVLLPQEVQNVEIPAYSPVLVTHETNPDYHPVLYDQGQLEVPIEADSSLTIAQQQKFTIHEIYPEWGFTSEATKVIVVGSFLCNPSECAWTCMFGDTEVPIEIIQEGVLRCEAPPHLPGKVTFCITSGNRESCSEMLLSDSFLQKEDSIETGTQLLRKLKTDNDSWGTMIETLLVGNGTSTGTVDWLLQQLLKDKLQQWLSSKSGKTRST</sequence>
<dbReference type="AlphaFoldDB" id="A0A6A6KXX1"/>
<organism evidence="9 10">
    <name type="scientific">Hevea brasiliensis</name>
    <name type="common">Para rubber tree</name>
    <name type="synonym">Siphonia brasiliensis</name>
    <dbReference type="NCBI Taxonomy" id="3981"/>
    <lineage>
        <taxon>Eukaryota</taxon>
        <taxon>Viridiplantae</taxon>
        <taxon>Streptophyta</taxon>
        <taxon>Embryophyta</taxon>
        <taxon>Tracheophyta</taxon>
        <taxon>Spermatophyta</taxon>
        <taxon>Magnoliopsida</taxon>
        <taxon>eudicotyledons</taxon>
        <taxon>Gunneridae</taxon>
        <taxon>Pentapetalae</taxon>
        <taxon>rosids</taxon>
        <taxon>fabids</taxon>
        <taxon>Malpighiales</taxon>
        <taxon>Euphorbiaceae</taxon>
        <taxon>Crotonoideae</taxon>
        <taxon>Micrandreae</taxon>
        <taxon>Hevea</taxon>
    </lineage>
</organism>
<keyword evidence="3" id="KW-0040">ANK repeat</keyword>
<feature type="domain" description="CG-1" evidence="8">
    <location>
        <begin position="8"/>
        <end position="134"/>
    </location>
</feature>
<dbReference type="GO" id="GO:0003690">
    <property type="term" value="F:double-stranded DNA binding"/>
    <property type="evidence" value="ECO:0007669"/>
    <property type="project" value="TreeGrafter"/>
</dbReference>
<feature type="region of interest" description="Disordered" evidence="7">
    <location>
        <begin position="134"/>
        <end position="189"/>
    </location>
</feature>
<keyword evidence="6" id="KW-0539">Nucleus</keyword>
<dbReference type="InterPro" id="IPR013783">
    <property type="entry name" value="Ig-like_fold"/>
</dbReference>
<dbReference type="Proteomes" id="UP000467840">
    <property type="component" value="Chromosome 13"/>
</dbReference>
<evidence type="ECO:0000256" key="7">
    <source>
        <dbReference type="SAM" id="MobiDB-lite"/>
    </source>
</evidence>
<keyword evidence="4" id="KW-0010">Activator</keyword>
<accession>A0A6A6KXX1</accession>
<dbReference type="GO" id="GO:0006357">
    <property type="term" value="P:regulation of transcription by RNA polymerase II"/>
    <property type="evidence" value="ECO:0007669"/>
    <property type="project" value="TreeGrafter"/>
</dbReference>
<evidence type="ECO:0000313" key="9">
    <source>
        <dbReference type="EMBL" id="KAF2292926.1"/>
    </source>
</evidence>
<comment type="subcellular location">
    <subcellularLocation>
        <location evidence="1">Nucleus</location>
    </subcellularLocation>
</comment>
<dbReference type="Gene3D" id="2.60.40.10">
    <property type="entry name" value="Immunoglobulins"/>
    <property type="match status" value="1"/>
</dbReference>
<comment type="caution">
    <text evidence="9">The sequence shown here is derived from an EMBL/GenBank/DDBJ whole genome shotgun (WGS) entry which is preliminary data.</text>
</comment>